<name>A0A1F4WIA1_UNCKA</name>
<dbReference type="GO" id="GO:0009381">
    <property type="term" value="F:excinuclease ABC activity"/>
    <property type="evidence" value="ECO:0007669"/>
    <property type="project" value="InterPro"/>
</dbReference>
<evidence type="ECO:0000313" key="2">
    <source>
        <dbReference type="EMBL" id="OGC68643.1"/>
    </source>
</evidence>
<dbReference type="InterPro" id="IPR050066">
    <property type="entry name" value="UvrABC_protein_C"/>
</dbReference>
<dbReference type="InterPro" id="IPR038476">
    <property type="entry name" value="UvrC_RNase_H_dom_sf"/>
</dbReference>
<dbReference type="PANTHER" id="PTHR30562:SF1">
    <property type="entry name" value="UVRABC SYSTEM PROTEIN C"/>
    <property type="match status" value="1"/>
</dbReference>
<dbReference type="AlphaFoldDB" id="A0A1F4WIA1"/>
<gene>
    <name evidence="2" type="ORF">A2415_04420</name>
</gene>
<dbReference type="EMBL" id="MEWA01000035">
    <property type="protein sequence ID" value="OGC68643.1"/>
    <property type="molecule type" value="Genomic_DNA"/>
</dbReference>
<dbReference type="Proteomes" id="UP000179113">
    <property type="component" value="Unassembled WGS sequence"/>
</dbReference>
<dbReference type="GO" id="GO:0009380">
    <property type="term" value="C:excinuclease repair complex"/>
    <property type="evidence" value="ECO:0007669"/>
    <property type="project" value="TreeGrafter"/>
</dbReference>
<sequence length="178" mass="20366">MLSNIDAHFFVNKKRLIDLQNVLGLDNPPRIIECFDISHLSGTLTVGSMIRFTEGLPDKREYRRYRIKGDFGIDDFRSIGEVVSRRYSKLKELPDLVVIDGGKGQLSFALGELKKINVSVPIISLAKKFEEIYTPAINIPIRLPDRSDALNLLKAVRDEAHRFAINYNKLLRKKELLK</sequence>
<dbReference type="GO" id="GO:0006974">
    <property type="term" value="P:DNA damage response"/>
    <property type="evidence" value="ECO:0007669"/>
    <property type="project" value="TreeGrafter"/>
</dbReference>
<dbReference type="Pfam" id="PF08459">
    <property type="entry name" value="UvrC_RNaseH_dom"/>
    <property type="match status" value="1"/>
</dbReference>
<feature type="domain" description="UvrC family homology region profile" evidence="1">
    <location>
        <begin position="14"/>
        <end position="109"/>
    </location>
</feature>
<protein>
    <recommendedName>
        <fullName evidence="1">UvrC family homology region profile domain-containing protein</fullName>
    </recommendedName>
</protein>
<accession>A0A1F4WIA1</accession>
<dbReference type="Gene3D" id="3.30.420.340">
    <property type="entry name" value="UvrC, RNAse H endonuclease domain"/>
    <property type="match status" value="1"/>
</dbReference>
<organism evidence="2 3">
    <name type="scientific">candidate division WWE3 bacterium RIFOXYC1_FULL_39_7</name>
    <dbReference type="NCBI Taxonomy" id="1802643"/>
    <lineage>
        <taxon>Bacteria</taxon>
        <taxon>Katanobacteria</taxon>
    </lineage>
</organism>
<evidence type="ECO:0000259" key="1">
    <source>
        <dbReference type="PROSITE" id="PS50165"/>
    </source>
</evidence>
<evidence type="ECO:0000313" key="3">
    <source>
        <dbReference type="Proteomes" id="UP000179113"/>
    </source>
</evidence>
<dbReference type="PROSITE" id="PS50165">
    <property type="entry name" value="UVRC"/>
    <property type="match status" value="1"/>
</dbReference>
<proteinExistence type="predicted"/>
<dbReference type="PANTHER" id="PTHR30562">
    <property type="entry name" value="UVRC/OXIDOREDUCTASE"/>
    <property type="match status" value="1"/>
</dbReference>
<reference evidence="2 3" key="1">
    <citation type="journal article" date="2016" name="Nat. Commun.">
        <title>Thousands of microbial genomes shed light on interconnected biogeochemical processes in an aquifer system.</title>
        <authorList>
            <person name="Anantharaman K."/>
            <person name="Brown C.T."/>
            <person name="Hug L.A."/>
            <person name="Sharon I."/>
            <person name="Castelle C.J."/>
            <person name="Probst A.J."/>
            <person name="Thomas B.C."/>
            <person name="Singh A."/>
            <person name="Wilkins M.J."/>
            <person name="Karaoz U."/>
            <person name="Brodie E.L."/>
            <person name="Williams K.H."/>
            <person name="Hubbard S.S."/>
            <person name="Banfield J.F."/>
        </authorList>
    </citation>
    <scope>NUCLEOTIDE SEQUENCE [LARGE SCALE GENOMIC DNA]</scope>
</reference>
<comment type="caution">
    <text evidence="2">The sequence shown here is derived from an EMBL/GenBank/DDBJ whole genome shotgun (WGS) entry which is preliminary data.</text>
</comment>
<dbReference type="InterPro" id="IPR001162">
    <property type="entry name" value="UvrC_RNase_H_dom"/>
</dbReference>